<feature type="region of interest" description="Disordered" evidence="1">
    <location>
        <begin position="430"/>
        <end position="521"/>
    </location>
</feature>
<evidence type="ECO:0000256" key="2">
    <source>
        <dbReference type="SAM" id="SignalP"/>
    </source>
</evidence>
<feature type="signal peptide" evidence="2">
    <location>
        <begin position="1"/>
        <end position="17"/>
    </location>
</feature>
<gene>
    <name evidence="3" type="ORF">V9T40_010068</name>
</gene>
<keyword evidence="2" id="KW-0732">Signal</keyword>
<evidence type="ECO:0000256" key="1">
    <source>
        <dbReference type="SAM" id="MobiDB-lite"/>
    </source>
</evidence>
<feature type="compositionally biased region" description="Low complexity" evidence="1">
    <location>
        <begin position="453"/>
        <end position="472"/>
    </location>
</feature>
<organism evidence="3 4">
    <name type="scientific">Parthenolecanium corni</name>
    <dbReference type="NCBI Taxonomy" id="536013"/>
    <lineage>
        <taxon>Eukaryota</taxon>
        <taxon>Metazoa</taxon>
        <taxon>Ecdysozoa</taxon>
        <taxon>Arthropoda</taxon>
        <taxon>Hexapoda</taxon>
        <taxon>Insecta</taxon>
        <taxon>Pterygota</taxon>
        <taxon>Neoptera</taxon>
        <taxon>Paraneoptera</taxon>
        <taxon>Hemiptera</taxon>
        <taxon>Sternorrhyncha</taxon>
        <taxon>Coccoidea</taxon>
        <taxon>Coccidae</taxon>
        <taxon>Parthenolecanium</taxon>
    </lineage>
</organism>
<feature type="compositionally biased region" description="Polar residues" evidence="1">
    <location>
        <begin position="435"/>
        <end position="449"/>
    </location>
</feature>
<proteinExistence type="predicted"/>
<feature type="chain" id="PRO_5042947284" evidence="2">
    <location>
        <begin position="18"/>
        <end position="545"/>
    </location>
</feature>
<keyword evidence="4" id="KW-1185">Reference proteome</keyword>
<sequence>MLGTVLLVVWCTSSVDSFGHVYPVERQDFIYPSWSRSPVYQNLVNGRPGVYKVNRQDFAGNGPFSQSTEPPFDNMYNYYYKPGKVLDPYERVGNGYQFVSAPSTFPPSLLPRLFVPAGSGNEDEAAIRQPNYKDVLSLSEYNRRFNKVPPFSQPSVPPYVQPSVQSQPSVPSPSFPSYFQPPVPSQPSVLSYTQAPVKSYSQPSVLSYTQPPVNPFWKGFSTSPTTLLPPSTTTPSPTSAIYSPLPQAPAVNEEDGVLPPIPMNDEENKPLPPVSAQESLPKVFVTEDTVGNRHTKVKYHSFNEFVEISDEHRELLESFGPIENNESDFAELPEASPIRRRRNASQVFSVFSVRDTGLKGSPVAPRDPEQLIDAYISRLRQQIEILNDMKDSVRNAKHQQQNTKSSPRTIVAADDSTVVVFNSNANFDGKLDDQVGQQNSAEDLSQSSVPLAESSNKNSSNSSEDSLLSSKETNPSAALSTESEVPDASIGGENSSDGSHEVLLQRDEGTDVRPTSNPRDQIIYLTGEPFEVATHSSDESWEDFN</sequence>
<accession>A0AAN9Y725</accession>
<reference evidence="3 4" key="1">
    <citation type="submission" date="2024-03" db="EMBL/GenBank/DDBJ databases">
        <title>Adaptation during the transition from Ophiocordyceps entomopathogen to insect associate is accompanied by gene loss and intensified selection.</title>
        <authorList>
            <person name="Ward C.M."/>
            <person name="Onetto C.A."/>
            <person name="Borneman A.R."/>
        </authorList>
    </citation>
    <scope>NUCLEOTIDE SEQUENCE [LARGE SCALE GENOMIC DNA]</scope>
    <source>
        <strain evidence="3">AWRI1</strain>
        <tissue evidence="3">Single Adult Female</tissue>
    </source>
</reference>
<dbReference type="AlphaFoldDB" id="A0AAN9Y725"/>
<feature type="compositionally biased region" description="Polar residues" evidence="1">
    <location>
        <begin position="473"/>
        <end position="483"/>
    </location>
</feature>
<comment type="caution">
    <text evidence="3">The sequence shown here is derived from an EMBL/GenBank/DDBJ whole genome shotgun (WGS) entry which is preliminary data.</text>
</comment>
<dbReference type="EMBL" id="JBBCAQ010000017">
    <property type="protein sequence ID" value="KAK7597843.1"/>
    <property type="molecule type" value="Genomic_DNA"/>
</dbReference>
<feature type="region of interest" description="Disordered" evidence="1">
    <location>
        <begin position="526"/>
        <end position="545"/>
    </location>
</feature>
<evidence type="ECO:0000313" key="4">
    <source>
        <dbReference type="Proteomes" id="UP001367676"/>
    </source>
</evidence>
<name>A0AAN9Y725_9HEMI</name>
<evidence type="ECO:0000313" key="3">
    <source>
        <dbReference type="EMBL" id="KAK7597843.1"/>
    </source>
</evidence>
<feature type="region of interest" description="Disordered" evidence="1">
    <location>
        <begin position="156"/>
        <end position="176"/>
    </location>
</feature>
<feature type="compositionally biased region" description="Basic and acidic residues" evidence="1">
    <location>
        <begin position="498"/>
        <end position="511"/>
    </location>
</feature>
<protein>
    <submittedName>
        <fullName evidence="3">Uncharacterized protein</fullName>
    </submittedName>
</protein>
<dbReference type="Proteomes" id="UP001367676">
    <property type="component" value="Unassembled WGS sequence"/>
</dbReference>